<feature type="compositionally biased region" description="Basic and acidic residues" evidence="8">
    <location>
        <begin position="167"/>
        <end position="190"/>
    </location>
</feature>
<dbReference type="PANTHER" id="PTHR22761:SF5">
    <property type="entry name" value="CHARGED MULTIVESICULAR BODY PROTEIN 6"/>
    <property type="match status" value="1"/>
</dbReference>
<evidence type="ECO:0000256" key="4">
    <source>
        <dbReference type="ARBA" id="ARBA00022753"/>
    </source>
</evidence>
<dbReference type="Proteomes" id="UP000291343">
    <property type="component" value="Unassembled WGS sequence"/>
</dbReference>
<dbReference type="InterPro" id="IPR005024">
    <property type="entry name" value="Snf7_fam"/>
</dbReference>
<comment type="similarity">
    <text evidence="2">Belongs to the SNF7 family.</text>
</comment>
<dbReference type="Pfam" id="PF03357">
    <property type="entry name" value="Snf7"/>
    <property type="match status" value="1"/>
</dbReference>
<dbReference type="GO" id="GO:0015031">
    <property type="term" value="P:protein transport"/>
    <property type="evidence" value="ECO:0007669"/>
    <property type="project" value="UniProtKB-KW"/>
</dbReference>
<name>A0A482X4J7_LAOST</name>
<keyword evidence="4" id="KW-0967">Endosome</keyword>
<dbReference type="OrthoDB" id="441172at2759"/>
<evidence type="ECO:0000256" key="5">
    <source>
        <dbReference type="ARBA" id="ARBA00022927"/>
    </source>
</evidence>
<dbReference type="PANTHER" id="PTHR22761">
    <property type="entry name" value="CHARGED MULTIVESICULAR BODY PROTEIN"/>
    <property type="match status" value="1"/>
</dbReference>
<keyword evidence="5" id="KW-0653">Protein transport</keyword>
<dbReference type="GO" id="GO:0005771">
    <property type="term" value="C:multivesicular body"/>
    <property type="evidence" value="ECO:0007669"/>
    <property type="project" value="TreeGrafter"/>
</dbReference>
<gene>
    <name evidence="9" type="ORF">LSTR_LSTR000405</name>
</gene>
<reference evidence="9 10" key="1">
    <citation type="journal article" date="2017" name="Gigascience">
        <title>Genome sequence of the small brown planthopper, Laodelphax striatellus.</title>
        <authorList>
            <person name="Zhu J."/>
            <person name="Jiang F."/>
            <person name="Wang X."/>
            <person name="Yang P."/>
            <person name="Bao Y."/>
            <person name="Zhao W."/>
            <person name="Wang W."/>
            <person name="Lu H."/>
            <person name="Wang Q."/>
            <person name="Cui N."/>
            <person name="Li J."/>
            <person name="Chen X."/>
            <person name="Luo L."/>
            <person name="Yu J."/>
            <person name="Kang L."/>
            <person name="Cui F."/>
        </authorList>
    </citation>
    <scope>NUCLEOTIDE SEQUENCE [LARGE SCALE GENOMIC DNA]</scope>
    <source>
        <strain evidence="9">Lst14</strain>
    </source>
</reference>
<dbReference type="GO" id="GO:0006900">
    <property type="term" value="P:vesicle budding from membrane"/>
    <property type="evidence" value="ECO:0007669"/>
    <property type="project" value="TreeGrafter"/>
</dbReference>
<dbReference type="GO" id="GO:0000815">
    <property type="term" value="C:ESCRT III complex"/>
    <property type="evidence" value="ECO:0007669"/>
    <property type="project" value="TreeGrafter"/>
</dbReference>
<evidence type="ECO:0000256" key="3">
    <source>
        <dbReference type="ARBA" id="ARBA00022448"/>
    </source>
</evidence>
<keyword evidence="10" id="KW-1185">Reference proteome</keyword>
<dbReference type="AlphaFoldDB" id="A0A482X4J7"/>
<keyword evidence="3" id="KW-0813">Transport</keyword>
<sequence>MGNLFGKKKVSRVTNHDRAVLQMKVQRDKLKQYQQKIEKNLENERLLAKKLLTEGKRDRAKLLLKKKRYQEQLLSRTDGQLENLETLVHDLEFAQIETQVVEGLKTGNEALKKVNDMINIEEVEKILDETREGIEKQKEIDDLLSGAMTAEDDEAVEEEFAQMIADEESRSKLPTDEQIERNNDAEKGEEKDEELVLPEVPSEEPEREKVSEPKRVKKIAVAAE</sequence>
<feature type="coiled-coil region" evidence="7">
    <location>
        <begin position="16"/>
        <end position="54"/>
    </location>
</feature>
<dbReference type="STRING" id="195883.A0A482X4J7"/>
<dbReference type="SMR" id="A0A482X4J7"/>
<evidence type="ECO:0000313" key="10">
    <source>
        <dbReference type="Proteomes" id="UP000291343"/>
    </source>
</evidence>
<protein>
    <submittedName>
        <fullName evidence="9">Uncharacterized protein</fullName>
    </submittedName>
</protein>
<feature type="compositionally biased region" description="Acidic residues" evidence="8">
    <location>
        <begin position="191"/>
        <end position="203"/>
    </location>
</feature>
<comment type="subcellular location">
    <subcellularLocation>
        <location evidence="1">Endosome membrane</location>
    </subcellularLocation>
</comment>
<feature type="region of interest" description="Disordered" evidence="8">
    <location>
        <begin position="163"/>
        <end position="224"/>
    </location>
</feature>
<dbReference type="FunCoup" id="A0A482X4J7">
    <property type="interactions" value="1401"/>
</dbReference>
<feature type="compositionally biased region" description="Basic and acidic residues" evidence="8">
    <location>
        <begin position="204"/>
        <end position="214"/>
    </location>
</feature>
<evidence type="ECO:0000256" key="2">
    <source>
        <dbReference type="ARBA" id="ARBA00006190"/>
    </source>
</evidence>
<comment type="caution">
    <text evidence="9">The sequence shown here is derived from an EMBL/GenBank/DDBJ whole genome shotgun (WGS) entry which is preliminary data.</text>
</comment>
<dbReference type="Gene3D" id="6.10.140.1230">
    <property type="match status" value="1"/>
</dbReference>
<dbReference type="EMBL" id="QKKF02018223">
    <property type="protein sequence ID" value="RZF40526.1"/>
    <property type="molecule type" value="Genomic_DNA"/>
</dbReference>
<proteinExistence type="inferred from homology"/>
<dbReference type="InParanoid" id="A0A482X4J7"/>
<accession>A0A482X4J7</accession>
<evidence type="ECO:0000256" key="8">
    <source>
        <dbReference type="SAM" id="MobiDB-lite"/>
    </source>
</evidence>
<evidence type="ECO:0000313" key="9">
    <source>
        <dbReference type="EMBL" id="RZF40526.1"/>
    </source>
</evidence>
<evidence type="ECO:0000256" key="7">
    <source>
        <dbReference type="SAM" id="Coils"/>
    </source>
</evidence>
<organism evidence="9 10">
    <name type="scientific">Laodelphax striatellus</name>
    <name type="common">Small brown planthopper</name>
    <name type="synonym">Delphax striatella</name>
    <dbReference type="NCBI Taxonomy" id="195883"/>
    <lineage>
        <taxon>Eukaryota</taxon>
        <taxon>Metazoa</taxon>
        <taxon>Ecdysozoa</taxon>
        <taxon>Arthropoda</taxon>
        <taxon>Hexapoda</taxon>
        <taxon>Insecta</taxon>
        <taxon>Pterygota</taxon>
        <taxon>Neoptera</taxon>
        <taxon>Paraneoptera</taxon>
        <taxon>Hemiptera</taxon>
        <taxon>Auchenorrhyncha</taxon>
        <taxon>Fulgoroidea</taxon>
        <taxon>Delphacidae</taxon>
        <taxon>Criomorphinae</taxon>
        <taxon>Laodelphax</taxon>
    </lineage>
</organism>
<evidence type="ECO:0000256" key="6">
    <source>
        <dbReference type="ARBA" id="ARBA00023136"/>
    </source>
</evidence>
<evidence type="ECO:0000256" key="1">
    <source>
        <dbReference type="ARBA" id="ARBA00004608"/>
    </source>
</evidence>
<dbReference type="GO" id="GO:0032511">
    <property type="term" value="P:late endosome to vacuole transport via multivesicular body sorting pathway"/>
    <property type="evidence" value="ECO:0007669"/>
    <property type="project" value="TreeGrafter"/>
</dbReference>
<keyword evidence="7" id="KW-0175">Coiled coil</keyword>
<keyword evidence="6" id="KW-0472">Membrane</keyword>